<keyword evidence="15" id="KW-1185">Reference proteome</keyword>
<reference evidence="14 15" key="1">
    <citation type="journal article" date="2015" name="Genome Announc.">
        <title>Expanding the biotechnology potential of lactobacilli through comparative genomics of 213 strains and associated genera.</title>
        <authorList>
            <person name="Sun Z."/>
            <person name="Harris H.M."/>
            <person name="McCann A."/>
            <person name="Guo C."/>
            <person name="Argimon S."/>
            <person name="Zhang W."/>
            <person name="Yang X."/>
            <person name="Jeffery I.B."/>
            <person name="Cooney J.C."/>
            <person name="Kagawa T.F."/>
            <person name="Liu W."/>
            <person name="Song Y."/>
            <person name="Salvetti E."/>
            <person name="Wrobel A."/>
            <person name="Rasinkangas P."/>
            <person name="Parkhill J."/>
            <person name="Rea M.C."/>
            <person name="O'Sullivan O."/>
            <person name="Ritari J."/>
            <person name="Douillard F.P."/>
            <person name="Paul Ross R."/>
            <person name="Yang R."/>
            <person name="Briner A.E."/>
            <person name="Felis G.E."/>
            <person name="de Vos W.M."/>
            <person name="Barrangou R."/>
            <person name="Klaenhammer T.R."/>
            <person name="Caufield P.W."/>
            <person name="Cui Y."/>
            <person name="Zhang H."/>
            <person name="O'Toole P.W."/>
        </authorList>
    </citation>
    <scope>NUCLEOTIDE SEQUENCE [LARGE SCALE GENOMIC DNA]</scope>
    <source>
        <strain evidence="14 15">DSM 17757</strain>
    </source>
</reference>
<dbReference type="InterPro" id="IPR036412">
    <property type="entry name" value="HAD-like_sf"/>
</dbReference>
<dbReference type="GO" id="GO:0030007">
    <property type="term" value="P:intracellular potassium ion homeostasis"/>
    <property type="evidence" value="ECO:0007669"/>
    <property type="project" value="TreeGrafter"/>
</dbReference>
<evidence type="ECO:0000256" key="9">
    <source>
        <dbReference type="ARBA" id="ARBA00022967"/>
    </source>
</evidence>
<dbReference type="GO" id="GO:0036376">
    <property type="term" value="P:sodium ion export across plasma membrane"/>
    <property type="evidence" value="ECO:0007669"/>
    <property type="project" value="TreeGrafter"/>
</dbReference>
<sequence length="928" mass="101600">MYSQDCKDVLNELKTSRHDGLTTADANERLAKYGPNEIQQEVQEPAWKAYLHALTEPIIIILWIAIGLTLISASYDFFIKKDPPSGMSALYEGIVILIVILINSGLTYWQRLSAQKSLDALSSASRHQSNVLRDQTWEKIDASKLVEGDIVEVKMGDFIEADVRFLSVNELQVNESHLTGESDAIQKDFQTLPEHTDLGDRTNMGFSGSTVVNGSGIGVVTATGSHTELGKIADLLNRTPTGKTPIERAINQLTKRLMIAAIGVVMIAITYDLVKEYLATNTITFSGLMASVSGAIALAVAAIPDSMPVVLSIVLTIGARTLARNHGLIKSLSSVETLGATTFIASDKTGTLTKNEMTVTRFFANGRHFAADANGYDPVGEITSFEEDETGQPADYLPFIKSAVLNNEAQIQRNENGNYEPLGNPTDVSLIVLGSKAKITRANLLNQTDDEDFDILRVLPFESDRKMMSTVVKFGDSYKLFTKGAPDVIMQHTTDVSLKDQIVPLEQGRELLEKQILDYADDALRTIAVTKRTLTKQQALHATQAELEQDLTLLGIAGIIDPPRAEVRTSIANLHKAGVQVVMITGDHPATAQAIAYRLGIIRSQQARTLEGQEIEELSDAQLFKIVPDIRVYARVSPEHKQRIIKALQKHDQVVAMTGDGVNDAPALRAADIGIAMGINGTEVTKDSADLILLDDKFTTIETSVAAGRTIFANIKNFMRQELTTNVAEVLSILLGTFFITRSIGHVSELTPTLTAIMVLWVNMISDSLPAFALGYDGAEHDVMSEKPRNVHESLLANHLLSRIAVRGAVMGLTVFVAFYWAAQSGMPVNKAQTVAFLTLVFGQLWHVFDARTTHTLFRRSPFSNPYLMAAVLFAAISSLAITMLPFFNTLMGTSSLTWPVYLAVIFVPALPTFVLSGLKEMFKINFW</sequence>
<keyword evidence="8" id="KW-0460">Magnesium</keyword>
<feature type="transmembrane region" description="Helical" evidence="12">
    <location>
        <begin position="257"/>
        <end position="274"/>
    </location>
</feature>
<dbReference type="NCBIfam" id="TIGR01494">
    <property type="entry name" value="ATPase_P-type"/>
    <property type="match status" value="2"/>
</dbReference>
<dbReference type="FunFam" id="2.70.150.10:FF:000160">
    <property type="entry name" value="Sarcoplasmic/endoplasmic reticulum calcium ATPase 1"/>
    <property type="match status" value="1"/>
</dbReference>
<dbReference type="InterPro" id="IPR023298">
    <property type="entry name" value="ATPase_P-typ_TM_dom_sf"/>
</dbReference>
<dbReference type="AlphaFoldDB" id="A0A0R2IQ29"/>
<dbReference type="GO" id="GO:0016887">
    <property type="term" value="F:ATP hydrolysis activity"/>
    <property type="evidence" value="ECO:0007669"/>
    <property type="project" value="InterPro"/>
</dbReference>
<evidence type="ECO:0000256" key="8">
    <source>
        <dbReference type="ARBA" id="ARBA00022842"/>
    </source>
</evidence>
<evidence type="ECO:0000256" key="12">
    <source>
        <dbReference type="SAM" id="Phobius"/>
    </source>
</evidence>
<comment type="similarity">
    <text evidence="2">Belongs to the cation transport ATPase (P-type) (TC 3.A.3) family. Type IIA subfamily.</text>
</comment>
<dbReference type="SUPFAM" id="SSF81665">
    <property type="entry name" value="Calcium ATPase, transmembrane domain M"/>
    <property type="match status" value="1"/>
</dbReference>
<dbReference type="Proteomes" id="UP000051568">
    <property type="component" value="Unassembled WGS sequence"/>
</dbReference>
<dbReference type="SUPFAM" id="SSF81660">
    <property type="entry name" value="Metal cation-transporting ATPase, ATP-binding domain N"/>
    <property type="match status" value="1"/>
</dbReference>
<dbReference type="GO" id="GO:0006883">
    <property type="term" value="P:intracellular sodium ion homeostasis"/>
    <property type="evidence" value="ECO:0007669"/>
    <property type="project" value="TreeGrafter"/>
</dbReference>
<dbReference type="InterPro" id="IPR008250">
    <property type="entry name" value="ATPase_P-typ_transduc_dom_A_sf"/>
</dbReference>
<dbReference type="SFLD" id="SFLDS00003">
    <property type="entry name" value="Haloacid_Dehalogenase"/>
    <property type="match status" value="1"/>
</dbReference>
<dbReference type="STRING" id="319652.IV80_GL000793"/>
<keyword evidence="10 12" id="KW-1133">Transmembrane helix</keyword>
<dbReference type="Gene3D" id="3.40.1110.10">
    <property type="entry name" value="Calcium-transporting ATPase, cytoplasmic domain N"/>
    <property type="match status" value="1"/>
</dbReference>
<dbReference type="PANTHER" id="PTHR43294:SF21">
    <property type="entry name" value="CATION TRANSPORTING ATPASE"/>
    <property type="match status" value="1"/>
</dbReference>
<dbReference type="Gene3D" id="1.20.1110.10">
    <property type="entry name" value="Calcium-transporting ATPase, transmembrane domain"/>
    <property type="match status" value="1"/>
</dbReference>
<proteinExistence type="inferred from homology"/>
<dbReference type="GO" id="GO:0005886">
    <property type="term" value="C:plasma membrane"/>
    <property type="evidence" value="ECO:0007669"/>
    <property type="project" value="UniProtKB-SubCell"/>
</dbReference>
<organism evidence="14 15">
    <name type="scientific">Pediococcus cellicola</name>
    <dbReference type="NCBI Taxonomy" id="319652"/>
    <lineage>
        <taxon>Bacteria</taxon>
        <taxon>Bacillati</taxon>
        <taxon>Bacillota</taxon>
        <taxon>Bacilli</taxon>
        <taxon>Lactobacillales</taxon>
        <taxon>Lactobacillaceae</taxon>
        <taxon>Pediococcus</taxon>
    </lineage>
</organism>
<evidence type="ECO:0000256" key="4">
    <source>
        <dbReference type="ARBA" id="ARBA00022553"/>
    </source>
</evidence>
<keyword evidence="7" id="KW-0067">ATP-binding</keyword>
<dbReference type="SMART" id="SM00831">
    <property type="entry name" value="Cation_ATPase_N"/>
    <property type="match status" value="1"/>
</dbReference>
<accession>A0A0R2IQ29</accession>
<feature type="domain" description="Cation-transporting P-type ATPase N-terminal" evidence="13">
    <location>
        <begin position="2"/>
        <end position="74"/>
    </location>
</feature>
<dbReference type="InterPro" id="IPR018303">
    <property type="entry name" value="ATPase_P-typ_P_site"/>
</dbReference>
<dbReference type="PATRIC" id="fig|319652.3.peg.801"/>
<dbReference type="InterPro" id="IPR059000">
    <property type="entry name" value="ATPase_P-type_domA"/>
</dbReference>
<dbReference type="GO" id="GO:0005524">
    <property type="term" value="F:ATP binding"/>
    <property type="evidence" value="ECO:0007669"/>
    <property type="project" value="UniProtKB-KW"/>
</dbReference>
<evidence type="ECO:0000256" key="7">
    <source>
        <dbReference type="ARBA" id="ARBA00022840"/>
    </source>
</evidence>
<keyword evidence="9" id="KW-1278">Translocase</keyword>
<evidence type="ECO:0000256" key="1">
    <source>
        <dbReference type="ARBA" id="ARBA00004651"/>
    </source>
</evidence>
<dbReference type="PANTHER" id="PTHR43294">
    <property type="entry name" value="SODIUM/POTASSIUM-TRANSPORTING ATPASE SUBUNIT ALPHA"/>
    <property type="match status" value="1"/>
</dbReference>
<dbReference type="GO" id="GO:0005391">
    <property type="term" value="F:P-type sodium:potassium-exchanging transporter activity"/>
    <property type="evidence" value="ECO:0007669"/>
    <property type="project" value="TreeGrafter"/>
</dbReference>
<dbReference type="InterPro" id="IPR006068">
    <property type="entry name" value="ATPase_P-typ_cation-transptr_C"/>
</dbReference>
<dbReference type="SUPFAM" id="SSF81653">
    <property type="entry name" value="Calcium ATPase, transduction domain A"/>
    <property type="match status" value="1"/>
</dbReference>
<keyword evidence="4" id="KW-0597">Phosphoprotein</keyword>
<keyword evidence="3" id="KW-1003">Cell membrane</keyword>
<keyword evidence="6" id="KW-0547">Nucleotide-binding</keyword>
<dbReference type="FunFam" id="3.40.50.1000:FF:000028">
    <property type="entry name" value="Calcium-transporting P-type ATPase, putative"/>
    <property type="match status" value="1"/>
</dbReference>
<dbReference type="Pfam" id="PF00689">
    <property type="entry name" value="Cation_ATPase_C"/>
    <property type="match status" value="1"/>
</dbReference>
<dbReference type="Pfam" id="PF13246">
    <property type="entry name" value="Cation_ATPase"/>
    <property type="match status" value="1"/>
</dbReference>
<dbReference type="InterPro" id="IPR050510">
    <property type="entry name" value="Cation_transp_ATPase_P-type"/>
</dbReference>
<evidence type="ECO:0000256" key="2">
    <source>
        <dbReference type="ARBA" id="ARBA00005675"/>
    </source>
</evidence>
<evidence type="ECO:0000313" key="14">
    <source>
        <dbReference type="EMBL" id="KRN67257.1"/>
    </source>
</evidence>
<dbReference type="GO" id="GO:1990573">
    <property type="term" value="P:potassium ion import across plasma membrane"/>
    <property type="evidence" value="ECO:0007669"/>
    <property type="project" value="TreeGrafter"/>
</dbReference>
<feature type="transmembrane region" description="Helical" evidence="12">
    <location>
        <begin position="804"/>
        <end position="823"/>
    </location>
</feature>
<protein>
    <submittedName>
        <fullName evidence="14">Cation-transporting ATPase</fullName>
    </submittedName>
</protein>
<dbReference type="PRINTS" id="PR00120">
    <property type="entry name" value="HATPASE"/>
</dbReference>
<dbReference type="SFLD" id="SFLDF00027">
    <property type="entry name" value="p-type_atpase"/>
    <property type="match status" value="1"/>
</dbReference>
<feature type="transmembrane region" description="Helical" evidence="12">
    <location>
        <begin position="829"/>
        <end position="846"/>
    </location>
</feature>
<dbReference type="GO" id="GO:1902600">
    <property type="term" value="P:proton transmembrane transport"/>
    <property type="evidence" value="ECO:0007669"/>
    <property type="project" value="TreeGrafter"/>
</dbReference>
<evidence type="ECO:0000256" key="5">
    <source>
        <dbReference type="ARBA" id="ARBA00022692"/>
    </source>
</evidence>
<dbReference type="Gene3D" id="3.40.50.1000">
    <property type="entry name" value="HAD superfamily/HAD-like"/>
    <property type="match status" value="1"/>
</dbReference>
<keyword evidence="5 12" id="KW-0812">Transmembrane</keyword>
<dbReference type="Pfam" id="PF00122">
    <property type="entry name" value="E1-E2_ATPase"/>
    <property type="match status" value="1"/>
</dbReference>
<evidence type="ECO:0000313" key="15">
    <source>
        <dbReference type="Proteomes" id="UP000051568"/>
    </source>
</evidence>
<dbReference type="SFLD" id="SFLDG00002">
    <property type="entry name" value="C1.7:_P-type_atpase_like"/>
    <property type="match status" value="1"/>
</dbReference>
<dbReference type="Gene3D" id="2.70.150.10">
    <property type="entry name" value="Calcium-transporting ATPase, cytoplasmic transduction domain A"/>
    <property type="match status" value="1"/>
</dbReference>
<dbReference type="Pfam" id="PF00690">
    <property type="entry name" value="Cation_ATPase_N"/>
    <property type="match status" value="1"/>
</dbReference>
<dbReference type="PROSITE" id="PS00154">
    <property type="entry name" value="ATPASE_E1_E2"/>
    <property type="match status" value="1"/>
</dbReference>
<comment type="caution">
    <text evidence="14">The sequence shown here is derived from an EMBL/GenBank/DDBJ whole genome shotgun (WGS) entry which is preliminary data.</text>
</comment>
<gene>
    <name evidence="14" type="ORF">IV80_GL000793</name>
</gene>
<dbReference type="SUPFAM" id="SSF56784">
    <property type="entry name" value="HAD-like"/>
    <property type="match status" value="1"/>
</dbReference>
<evidence type="ECO:0000256" key="10">
    <source>
        <dbReference type="ARBA" id="ARBA00022989"/>
    </source>
</evidence>
<feature type="transmembrane region" description="Helical" evidence="12">
    <location>
        <begin position="58"/>
        <end position="78"/>
    </location>
</feature>
<dbReference type="OrthoDB" id="9760364at2"/>
<dbReference type="InterPro" id="IPR023299">
    <property type="entry name" value="ATPase_P-typ_cyto_dom_N"/>
</dbReference>
<comment type="subcellular location">
    <subcellularLocation>
        <location evidence="1">Cell membrane</location>
        <topology evidence="1">Multi-pass membrane protein</topology>
    </subcellularLocation>
</comment>
<dbReference type="EMBL" id="JQBR01000002">
    <property type="protein sequence ID" value="KRN67257.1"/>
    <property type="molecule type" value="Genomic_DNA"/>
</dbReference>
<dbReference type="PRINTS" id="PR00119">
    <property type="entry name" value="CATATPASE"/>
</dbReference>
<evidence type="ECO:0000256" key="11">
    <source>
        <dbReference type="ARBA" id="ARBA00023136"/>
    </source>
</evidence>
<keyword evidence="11 12" id="KW-0472">Membrane</keyword>
<evidence type="ECO:0000256" key="6">
    <source>
        <dbReference type="ARBA" id="ARBA00022741"/>
    </source>
</evidence>
<feature type="transmembrane region" description="Helical" evidence="12">
    <location>
        <begin position="90"/>
        <end position="109"/>
    </location>
</feature>
<dbReference type="InterPro" id="IPR001757">
    <property type="entry name" value="P_typ_ATPase"/>
</dbReference>
<feature type="transmembrane region" description="Helical" evidence="12">
    <location>
        <begin position="899"/>
        <end position="919"/>
    </location>
</feature>
<evidence type="ECO:0000256" key="3">
    <source>
        <dbReference type="ARBA" id="ARBA00022475"/>
    </source>
</evidence>
<evidence type="ECO:0000259" key="13">
    <source>
        <dbReference type="SMART" id="SM00831"/>
    </source>
</evidence>
<name>A0A0R2IQ29_9LACO</name>
<dbReference type="RefSeq" id="WP_057749005.1">
    <property type="nucleotide sequence ID" value="NZ_BJVH01000003.1"/>
</dbReference>
<dbReference type="InterPro" id="IPR044492">
    <property type="entry name" value="P_typ_ATPase_HD_dom"/>
</dbReference>
<dbReference type="InterPro" id="IPR004014">
    <property type="entry name" value="ATPase_P-typ_cation-transptr_N"/>
</dbReference>
<feature type="transmembrane region" description="Helical" evidence="12">
    <location>
        <begin position="294"/>
        <end position="317"/>
    </location>
</feature>
<dbReference type="InterPro" id="IPR023214">
    <property type="entry name" value="HAD_sf"/>
</dbReference>
<feature type="transmembrane region" description="Helical" evidence="12">
    <location>
        <begin position="867"/>
        <end position="887"/>
    </location>
</feature>